<sequence>MAEAADHYLWLVQLDIPEELEAEFNHIYDTEHAPAIAKVPGVIEVQRYVLETPVAGMQKYATTYRVTSPDLPQTPAWIAASAKGQWKTKISPHVVNARLSMFRAMP</sequence>
<dbReference type="SUPFAM" id="SSF54909">
    <property type="entry name" value="Dimeric alpha+beta barrel"/>
    <property type="match status" value="1"/>
</dbReference>
<accession>A0A1H3HMC1</accession>
<dbReference type="Proteomes" id="UP000199529">
    <property type="component" value="Unassembled WGS sequence"/>
</dbReference>
<evidence type="ECO:0008006" key="3">
    <source>
        <dbReference type="Google" id="ProtNLM"/>
    </source>
</evidence>
<dbReference type="AlphaFoldDB" id="A0A1H3HMC1"/>
<dbReference type="OrthoDB" id="3481501at2"/>
<dbReference type="STRING" id="418495.SAMN05216215_10214"/>
<proteinExistence type="predicted"/>
<name>A0A1H3HMC1_9PSEU</name>
<protein>
    <recommendedName>
        <fullName evidence="3">EthD domain-containing protein</fullName>
    </recommendedName>
</protein>
<dbReference type="InterPro" id="IPR011008">
    <property type="entry name" value="Dimeric_a/b-barrel"/>
</dbReference>
<dbReference type="RefSeq" id="WP_143061053.1">
    <property type="nucleotide sequence ID" value="NZ_FNOK01000021.1"/>
</dbReference>
<gene>
    <name evidence="1" type="ORF">SAMN05216215_10214</name>
</gene>
<dbReference type="EMBL" id="FNOK01000021">
    <property type="protein sequence ID" value="SDY16530.1"/>
    <property type="molecule type" value="Genomic_DNA"/>
</dbReference>
<evidence type="ECO:0000313" key="1">
    <source>
        <dbReference type="EMBL" id="SDY16530.1"/>
    </source>
</evidence>
<organism evidence="1 2">
    <name type="scientific">Saccharopolyspora shandongensis</name>
    <dbReference type="NCBI Taxonomy" id="418495"/>
    <lineage>
        <taxon>Bacteria</taxon>
        <taxon>Bacillati</taxon>
        <taxon>Actinomycetota</taxon>
        <taxon>Actinomycetes</taxon>
        <taxon>Pseudonocardiales</taxon>
        <taxon>Pseudonocardiaceae</taxon>
        <taxon>Saccharopolyspora</taxon>
    </lineage>
</organism>
<reference evidence="2" key="1">
    <citation type="submission" date="2016-10" db="EMBL/GenBank/DDBJ databases">
        <authorList>
            <person name="Varghese N."/>
            <person name="Submissions S."/>
        </authorList>
    </citation>
    <scope>NUCLEOTIDE SEQUENCE [LARGE SCALE GENOMIC DNA]</scope>
    <source>
        <strain evidence="2">CGMCC 4.3530</strain>
    </source>
</reference>
<evidence type="ECO:0000313" key="2">
    <source>
        <dbReference type="Proteomes" id="UP000199529"/>
    </source>
</evidence>
<keyword evidence="2" id="KW-1185">Reference proteome</keyword>